<name>A0ACC1JZN1_9FUNG</name>
<accession>A0ACC1JZN1</accession>
<gene>
    <name evidence="1" type="ORF">IWQ57_002564</name>
</gene>
<reference evidence="1" key="1">
    <citation type="submission" date="2022-07" db="EMBL/GenBank/DDBJ databases">
        <title>Phylogenomic reconstructions and comparative analyses of Kickxellomycotina fungi.</title>
        <authorList>
            <person name="Reynolds N.K."/>
            <person name="Stajich J.E."/>
            <person name="Barry K."/>
            <person name="Grigoriev I.V."/>
            <person name="Crous P."/>
            <person name="Smith M.E."/>
        </authorList>
    </citation>
    <scope>NUCLEOTIDE SEQUENCE</scope>
    <source>
        <strain evidence="1">CBS 109366</strain>
    </source>
</reference>
<keyword evidence="2" id="KW-1185">Reference proteome</keyword>
<comment type="caution">
    <text evidence="1">The sequence shown here is derived from an EMBL/GenBank/DDBJ whole genome shotgun (WGS) entry which is preliminary data.</text>
</comment>
<evidence type="ECO:0000313" key="2">
    <source>
        <dbReference type="Proteomes" id="UP001140234"/>
    </source>
</evidence>
<dbReference type="EMBL" id="JANBUJ010000688">
    <property type="protein sequence ID" value="KAJ2770654.1"/>
    <property type="molecule type" value="Genomic_DNA"/>
</dbReference>
<proteinExistence type="predicted"/>
<organism evidence="1 2">
    <name type="scientific">Coemansia nantahalensis</name>
    <dbReference type="NCBI Taxonomy" id="2789366"/>
    <lineage>
        <taxon>Eukaryota</taxon>
        <taxon>Fungi</taxon>
        <taxon>Fungi incertae sedis</taxon>
        <taxon>Zoopagomycota</taxon>
        <taxon>Kickxellomycotina</taxon>
        <taxon>Kickxellomycetes</taxon>
        <taxon>Kickxellales</taxon>
        <taxon>Kickxellaceae</taxon>
        <taxon>Coemansia</taxon>
    </lineage>
</organism>
<evidence type="ECO:0000313" key="1">
    <source>
        <dbReference type="EMBL" id="KAJ2770654.1"/>
    </source>
</evidence>
<dbReference type="Proteomes" id="UP001140234">
    <property type="component" value="Unassembled WGS sequence"/>
</dbReference>
<sequence>MANNSELESNATPKEWVELAEEQYECAGRLPEAIETDLAGEYSESRWGQYAEVALREQYLLEGLSCHAALAVVERALKVLGPTATNAYRLVQHALALHYRELVEMQVPVPDICDADTGSCRRLIKDIYAAAEQAQVRPATPEICAQLMDELMTAARALREYPSGCPPPAATGPKVVSMLPGAKPLYRPSYVRSAADIEALNKYVDKSGRLQKLSLWTPADVTLSVCRMIQTTGSPHDHAIRGVHE</sequence>
<protein>
    <submittedName>
        <fullName evidence="1">Uncharacterized protein</fullName>
    </submittedName>
</protein>